<keyword evidence="1" id="KW-0472">Membrane</keyword>
<evidence type="ECO:0000313" key="2">
    <source>
        <dbReference type="EMBL" id="CAL1684582.1"/>
    </source>
</evidence>
<protein>
    <submittedName>
        <fullName evidence="2">Uncharacterized protein</fullName>
    </submittedName>
</protein>
<reference evidence="2" key="1">
    <citation type="submission" date="2024-04" db="EMBL/GenBank/DDBJ databases">
        <authorList>
            <consortium name="Molecular Ecology Group"/>
        </authorList>
    </citation>
    <scope>NUCLEOTIDE SEQUENCE</scope>
</reference>
<keyword evidence="1" id="KW-0812">Transmembrane</keyword>
<evidence type="ECO:0000256" key="1">
    <source>
        <dbReference type="SAM" id="Phobius"/>
    </source>
</evidence>
<feature type="transmembrane region" description="Helical" evidence="1">
    <location>
        <begin position="53"/>
        <end position="74"/>
    </location>
</feature>
<dbReference type="EMBL" id="OZ034828">
    <property type="protein sequence ID" value="CAL1684582.1"/>
    <property type="molecule type" value="Genomic_DNA"/>
</dbReference>
<keyword evidence="1" id="KW-1133">Transmembrane helix</keyword>
<sequence>MASAIMTDRNRQSHQVSRNKGGKMCWIPYERSCTFYTRGHVGVSNQRLTASRLFRGFAAVVPPAVSALFAPFNATYVKHRRRRDVPPS</sequence>
<proteinExistence type="predicted"/>
<dbReference type="AlphaFoldDB" id="A0AAV2NW11"/>
<name>A0AAV2NW11_9HYME</name>
<evidence type="ECO:0000313" key="3">
    <source>
        <dbReference type="Proteomes" id="UP001497644"/>
    </source>
</evidence>
<organism evidence="2 3">
    <name type="scientific">Lasius platythorax</name>
    <dbReference type="NCBI Taxonomy" id="488582"/>
    <lineage>
        <taxon>Eukaryota</taxon>
        <taxon>Metazoa</taxon>
        <taxon>Ecdysozoa</taxon>
        <taxon>Arthropoda</taxon>
        <taxon>Hexapoda</taxon>
        <taxon>Insecta</taxon>
        <taxon>Pterygota</taxon>
        <taxon>Neoptera</taxon>
        <taxon>Endopterygota</taxon>
        <taxon>Hymenoptera</taxon>
        <taxon>Apocrita</taxon>
        <taxon>Aculeata</taxon>
        <taxon>Formicoidea</taxon>
        <taxon>Formicidae</taxon>
        <taxon>Formicinae</taxon>
        <taxon>Lasius</taxon>
        <taxon>Lasius</taxon>
    </lineage>
</organism>
<accession>A0AAV2NW11</accession>
<keyword evidence="3" id="KW-1185">Reference proteome</keyword>
<gene>
    <name evidence="2" type="ORF">LPLAT_LOCUS10175</name>
</gene>
<dbReference type="Proteomes" id="UP001497644">
    <property type="component" value="Chromosome 5"/>
</dbReference>